<sequence>MDALADAEVKDCCEDETESCPYGGLADLWDNCREVRSRMRKKFNLLVHFDPKLRKFFNVKVEKTVYNVRANAAVLRPILKIMKLQGGLPPIDSLTEQVKDPETRQLLLDMGVIEEEADGRLKLVSEPSKGTSSKEDSLPFLKPAYGDDDSQLTGAESQPIQSASAPEDSQPIQDAVAREDSQQPIQDSVAPEDTQQPIQDSVAPENSQPIQDSVAPEDSQPIRDSVAPEDSKPIRDSVAAEDSKPIRDSVAADESQNLAEAPLCDCNLDLPKIHVMAICAVQVQASPQHGSGASAATALPSCSEQKDEALPETAVDAEKAEGEHPPQEEDNAVPMEESTFPEVPQEGYVTRRAQFGAKQALHEADGRRGRGGRGRGRGRATAAKSMAKEKKEPEGRNSSSSNGPVEKGSELRRMKRHVAAEDGDKDETGDDSPASREDSADTKQPKPKAKSSPGADDPGNDDDDDDDAVEPTGKKAKLDVEPRSKKPKSAKHNDDVEPASKKPKLDVEPVSKKAKSASRPEALETAFKNTFHRLTQQRKPEPLVFRDMNADALLSNPDHIRNVLKYEIMKCLIQCYTAGEADKKGKHNHLEKMVAPVNYRYELYWTRTPAFCIRGASLPEHGIHFECLGLELALDTSFLSRDALVQAIQATTAPSPLLAVKKEIVKIEGELLQLQAKIKELETQLAGKAAPPRPSQVPCQTPQNRVRSKAPPSPAPSSVPDAAKITAEDDDNDEVDEGEGGDAAGKVTVTSPDGTIVLTQDALRMRLKRLCEKKSKSQKCHVDDETHQQYLSGGPEREWLEMALLEALQSVGPEALGRGKAAHRQASFKVQVTMIRERRHLKESESNGEWLTEERMQKSGEYSKQTIKSIVSYCERFPQVLTRKWKYNNDVLEYFVETSTKQTIKHSELLKRVETTQEREAGDMPTDVQQVGMVSEGEAKPKNEQVEDKARCRDKVARARNTIKKPCADLIAMESRVLVLLELKKGLKRGADIKQTDNKAPKAKAARTKKCPSDAAERLAWSYATGATSIVHYDMRDRQEQKDLQICPVLWDLYNAAETKSVLHKQFVYPAKETVVARAFAKAGLRLDVKLSYAHVGQYREHPYIPVSSWIQSLDQAGRLGKLVGCSMDDLPKVLSSYWANFKQVHPKHQVFDLQTPLDRCLPVYLHGDEGTTYKMDGALVLSFQSPLGRGTSKNKVGNVLGGNKQFMNFIGHAFETRFLIVAGLKEDYRTRPDVYKQYLELATSSLDDACRNGVPLRSGQVLHPIPLGHKGDWSYMVFKASFSQYNWC</sequence>
<gene>
    <name evidence="3" type="ORF">SNEC2469_LOCUS19394</name>
</gene>
<dbReference type="Proteomes" id="UP000601435">
    <property type="component" value="Unassembled WGS sequence"/>
</dbReference>
<reference evidence="3" key="1">
    <citation type="submission" date="2021-02" db="EMBL/GenBank/DDBJ databases">
        <authorList>
            <person name="Dougan E. K."/>
            <person name="Rhodes N."/>
            <person name="Thang M."/>
            <person name="Chan C."/>
        </authorList>
    </citation>
    <scope>NUCLEOTIDE SEQUENCE</scope>
</reference>
<organism evidence="3 4">
    <name type="scientific">Symbiodinium necroappetens</name>
    <dbReference type="NCBI Taxonomy" id="1628268"/>
    <lineage>
        <taxon>Eukaryota</taxon>
        <taxon>Sar</taxon>
        <taxon>Alveolata</taxon>
        <taxon>Dinophyceae</taxon>
        <taxon>Suessiales</taxon>
        <taxon>Symbiodiniaceae</taxon>
        <taxon>Symbiodinium</taxon>
    </lineage>
</organism>
<feature type="compositionally biased region" description="Basic and acidic residues" evidence="2">
    <location>
        <begin position="407"/>
        <end position="422"/>
    </location>
</feature>
<feature type="region of interest" description="Disordered" evidence="2">
    <location>
        <begin position="290"/>
        <end position="523"/>
    </location>
</feature>
<feature type="coiled-coil region" evidence="1">
    <location>
        <begin position="657"/>
        <end position="684"/>
    </location>
</feature>
<feature type="compositionally biased region" description="Basic and acidic residues" evidence="2">
    <location>
        <begin position="386"/>
        <end position="395"/>
    </location>
</feature>
<feature type="compositionally biased region" description="Basic and acidic residues" evidence="2">
    <location>
        <begin position="433"/>
        <end position="444"/>
    </location>
</feature>
<dbReference type="OrthoDB" id="419369at2759"/>
<feature type="compositionally biased region" description="Basic and acidic residues" evidence="2">
    <location>
        <begin position="491"/>
        <end position="511"/>
    </location>
</feature>
<protein>
    <submittedName>
        <fullName evidence="3">Uncharacterized protein</fullName>
    </submittedName>
</protein>
<keyword evidence="1" id="KW-0175">Coiled coil</keyword>
<evidence type="ECO:0000256" key="2">
    <source>
        <dbReference type="SAM" id="MobiDB-lite"/>
    </source>
</evidence>
<dbReference type="EMBL" id="CAJNJA010033186">
    <property type="protein sequence ID" value="CAE7675910.1"/>
    <property type="molecule type" value="Genomic_DNA"/>
</dbReference>
<feature type="region of interest" description="Disordered" evidence="2">
    <location>
        <begin position="119"/>
        <end position="259"/>
    </location>
</feature>
<evidence type="ECO:0000313" key="4">
    <source>
        <dbReference type="Proteomes" id="UP000601435"/>
    </source>
</evidence>
<feature type="region of interest" description="Disordered" evidence="2">
    <location>
        <begin position="685"/>
        <end position="749"/>
    </location>
</feature>
<feature type="compositionally biased region" description="Acidic residues" evidence="2">
    <location>
        <begin position="728"/>
        <end position="740"/>
    </location>
</feature>
<accession>A0A812WGT4</accession>
<proteinExistence type="predicted"/>
<evidence type="ECO:0000256" key="1">
    <source>
        <dbReference type="SAM" id="Coils"/>
    </source>
</evidence>
<feature type="compositionally biased region" description="Polar residues" evidence="2">
    <location>
        <begin position="151"/>
        <end position="164"/>
    </location>
</feature>
<keyword evidence="4" id="KW-1185">Reference proteome</keyword>
<name>A0A812WGT4_9DINO</name>
<feature type="compositionally biased region" description="Basic and acidic residues" evidence="2">
    <location>
        <begin position="316"/>
        <end position="327"/>
    </location>
</feature>
<evidence type="ECO:0000313" key="3">
    <source>
        <dbReference type="EMBL" id="CAE7675910.1"/>
    </source>
</evidence>
<comment type="caution">
    <text evidence="3">The sequence shown here is derived from an EMBL/GenBank/DDBJ whole genome shotgun (WGS) entry which is preliminary data.</text>
</comment>
<feature type="compositionally biased region" description="Acidic residues" evidence="2">
    <location>
        <begin position="458"/>
        <end position="469"/>
    </location>
</feature>
<feature type="compositionally biased region" description="Polar residues" evidence="2">
    <location>
        <begin position="193"/>
        <end position="211"/>
    </location>
</feature>
<feature type="compositionally biased region" description="Basic and acidic residues" evidence="2">
    <location>
        <begin position="472"/>
        <end position="484"/>
    </location>
</feature>
<feature type="compositionally biased region" description="Basic residues" evidence="2">
    <location>
        <begin position="369"/>
        <end position="378"/>
    </location>
</feature>